<gene>
    <name evidence="8" type="ORF">BA177_07085</name>
</gene>
<dbReference type="GO" id="GO:0006508">
    <property type="term" value="P:proteolysis"/>
    <property type="evidence" value="ECO:0007669"/>
    <property type="project" value="UniProtKB-KW"/>
</dbReference>
<dbReference type="InterPro" id="IPR029045">
    <property type="entry name" value="ClpP/crotonase-like_dom_sf"/>
</dbReference>
<evidence type="ECO:0000256" key="2">
    <source>
        <dbReference type="ARBA" id="ARBA00008524"/>
    </source>
</evidence>
<dbReference type="GO" id="GO:0005737">
    <property type="term" value="C:cytoplasm"/>
    <property type="evidence" value="ECO:0007669"/>
    <property type="project" value="UniProtKB-SubCell"/>
</dbReference>
<dbReference type="InterPro" id="IPR012393">
    <property type="entry name" value="Tricorn_protease"/>
</dbReference>
<sequence length="172" mass="18627">MIIDERANGGGQAANYITDVLSRQHLAGWKDRDGLVCNTPAGAVHGPKVMLIDQNAGSGGDFLPYSFRQLGIGKLIGTRTRGGLIGISTNPGLMDGGSTVVPYFRFYDADHRWSVENQGVAPDIEVAQDPIENNRGRDTQLAHAIDEILRQLDDFRDPIPDVAPAYPTELGQ</sequence>
<dbReference type="KEGG" id="woc:BA177_07085"/>
<evidence type="ECO:0000256" key="5">
    <source>
        <dbReference type="ARBA" id="ARBA00022801"/>
    </source>
</evidence>
<dbReference type="EMBL" id="CP016268">
    <property type="protein sequence ID" value="ANO51005.1"/>
    <property type="molecule type" value="Genomic_DNA"/>
</dbReference>
<keyword evidence="9" id="KW-1185">Reference proteome</keyword>
<dbReference type="CDD" id="cd07562">
    <property type="entry name" value="Peptidase_S41_TRI"/>
    <property type="match status" value="1"/>
</dbReference>
<evidence type="ECO:0000313" key="9">
    <source>
        <dbReference type="Proteomes" id="UP000092695"/>
    </source>
</evidence>
<evidence type="ECO:0000259" key="7">
    <source>
        <dbReference type="Pfam" id="PF03572"/>
    </source>
</evidence>
<comment type="subcellular location">
    <subcellularLocation>
        <location evidence="1">Cytoplasm</location>
    </subcellularLocation>
</comment>
<evidence type="ECO:0000256" key="6">
    <source>
        <dbReference type="ARBA" id="ARBA00022825"/>
    </source>
</evidence>
<dbReference type="Gene3D" id="3.90.226.10">
    <property type="entry name" value="2-enoyl-CoA Hydratase, Chain A, domain 1"/>
    <property type="match status" value="1"/>
</dbReference>
<dbReference type="AlphaFoldDB" id="A0A193LEQ0"/>
<dbReference type="RefSeq" id="WP_068614762.1">
    <property type="nucleotide sequence ID" value="NZ_CP016268.1"/>
</dbReference>
<dbReference type="Proteomes" id="UP000092695">
    <property type="component" value="Chromosome"/>
</dbReference>
<keyword evidence="5" id="KW-0378">Hydrolase</keyword>
<dbReference type="Pfam" id="PF03572">
    <property type="entry name" value="Peptidase_S41"/>
    <property type="match status" value="1"/>
</dbReference>
<comment type="similarity">
    <text evidence="2">Belongs to the peptidase S41B family.</text>
</comment>
<evidence type="ECO:0000256" key="4">
    <source>
        <dbReference type="ARBA" id="ARBA00022670"/>
    </source>
</evidence>
<dbReference type="STRING" id="1548547.BA177_07085"/>
<protein>
    <recommendedName>
        <fullName evidence="7">Tail specific protease domain-containing protein</fullName>
    </recommendedName>
</protein>
<keyword evidence="6" id="KW-0720">Serine protease</keyword>
<accession>A0A193LEQ0</accession>
<dbReference type="GO" id="GO:0008236">
    <property type="term" value="F:serine-type peptidase activity"/>
    <property type="evidence" value="ECO:0007669"/>
    <property type="project" value="UniProtKB-KW"/>
</dbReference>
<dbReference type="InterPro" id="IPR005151">
    <property type="entry name" value="Tail-specific_protease"/>
</dbReference>
<evidence type="ECO:0000256" key="1">
    <source>
        <dbReference type="ARBA" id="ARBA00004496"/>
    </source>
</evidence>
<keyword evidence="3" id="KW-0963">Cytoplasm</keyword>
<evidence type="ECO:0000256" key="3">
    <source>
        <dbReference type="ARBA" id="ARBA00022490"/>
    </source>
</evidence>
<reference evidence="8 9" key="1">
    <citation type="submission" date="2016-06" db="EMBL/GenBank/DDBJ databases">
        <title>Complete genome sequence of a deep-branching marine Gamma Proteobacterium Woeseia oceani type strain XK5.</title>
        <authorList>
            <person name="Mu D."/>
            <person name="Du Z."/>
        </authorList>
    </citation>
    <scope>NUCLEOTIDE SEQUENCE [LARGE SCALE GENOMIC DNA]</scope>
    <source>
        <strain evidence="8 9">XK5</strain>
    </source>
</reference>
<evidence type="ECO:0000313" key="8">
    <source>
        <dbReference type="EMBL" id="ANO51005.1"/>
    </source>
</evidence>
<dbReference type="PANTHER" id="PTHR43253:SF1">
    <property type="entry name" value="TRICORN PROTEASE HOMOLOG 2-RELATED"/>
    <property type="match status" value="1"/>
</dbReference>
<feature type="domain" description="Tail specific protease" evidence="7">
    <location>
        <begin position="2"/>
        <end position="126"/>
    </location>
</feature>
<organism evidence="8 9">
    <name type="scientific">Woeseia oceani</name>
    <dbReference type="NCBI Taxonomy" id="1548547"/>
    <lineage>
        <taxon>Bacteria</taxon>
        <taxon>Pseudomonadati</taxon>
        <taxon>Pseudomonadota</taxon>
        <taxon>Gammaproteobacteria</taxon>
        <taxon>Woeseiales</taxon>
        <taxon>Woeseiaceae</taxon>
        <taxon>Woeseia</taxon>
    </lineage>
</organism>
<keyword evidence="4" id="KW-0645">Protease</keyword>
<proteinExistence type="inferred from homology"/>
<dbReference type="PANTHER" id="PTHR43253">
    <property type="entry name" value="TRICORN PROTEASE HOMOLOG 2-RELATED"/>
    <property type="match status" value="1"/>
</dbReference>
<dbReference type="SUPFAM" id="SSF52096">
    <property type="entry name" value="ClpP/crotonase"/>
    <property type="match status" value="1"/>
</dbReference>
<name>A0A193LEQ0_9GAMM</name>